<gene>
    <name evidence="1" type="ORF">RIF29_11435</name>
</gene>
<name>A0AAN9IM37_CROPI</name>
<dbReference type="Proteomes" id="UP001372338">
    <property type="component" value="Unassembled WGS sequence"/>
</dbReference>
<protein>
    <submittedName>
        <fullName evidence="1">Uncharacterized protein</fullName>
    </submittedName>
</protein>
<evidence type="ECO:0000313" key="1">
    <source>
        <dbReference type="EMBL" id="KAK7282550.1"/>
    </source>
</evidence>
<sequence>MLSWSSFSSVVNIPCSFSPGSCVYIKEHFVYKECDCWICVMFALNIKCTQLLEVSFKSYRNCCAEISKDATKKANRDSQSSLNTVNRKSQIW</sequence>
<organism evidence="1 2">
    <name type="scientific">Crotalaria pallida</name>
    <name type="common">Smooth rattlebox</name>
    <name type="synonym">Crotalaria striata</name>
    <dbReference type="NCBI Taxonomy" id="3830"/>
    <lineage>
        <taxon>Eukaryota</taxon>
        <taxon>Viridiplantae</taxon>
        <taxon>Streptophyta</taxon>
        <taxon>Embryophyta</taxon>
        <taxon>Tracheophyta</taxon>
        <taxon>Spermatophyta</taxon>
        <taxon>Magnoliopsida</taxon>
        <taxon>eudicotyledons</taxon>
        <taxon>Gunneridae</taxon>
        <taxon>Pentapetalae</taxon>
        <taxon>rosids</taxon>
        <taxon>fabids</taxon>
        <taxon>Fabales</taxon>
        <taxon>Fabaceae</taxon>
        <taxon>Papilionoideae</taxon>
        <taxon>50 kb inversion clade</taxon>
        <taxon>genistoids sensu lato</taxon>
        <taxon>core genistoids</taxon>
        <taxon>Crotalarieae</taxon>
        <taxon>Crotalaria</taxon>
    </lineage>
</organism>
<evidence type="ECO:0000313" key="2">
    <source>
        <dbReference type="Proteomes" id="UP001372338"/>
    </source>
</evidence>
<proteinExistence type="predicted"/>
<dbReference type="EMBL" id="JAYWIO010000002">
    <property type="protein sequence ID" value="KAK7282550.1"/>
    <property type="molecule type" value="Genomic_DNA"/>
</dbReference>
<comment type="caution">
    <text evidence="1">The sequence shown here is derived from an EMBL/GenBank/DDBJ whole genome shotgun (WGS) entry which is preliminary data.</text>
</comment>
<reference evidence="1 2" key="1">
    <citation type="submission" date="2024-01" db="EMBL/GenBank/DDBJ databases">
        <title>The genomes of 5 underutilized Papilionoideae crops provide insights into root nodulation and disease resistanc.</title>
        <authorList>
            <person name="Yuan L."/>
        </authorList>
    </citation>
    <scope>NUCLEOTIDE SEQUENCE [LARGE SCALE GENOMIC DNA]</scope>
    <source>
        <strain evidence="1">ZHUSHIDOU_FW_LH</strain>
        <tissue evidence="1">Leaf</tissue>
    </source>
</reference>
<dbReference type="AlphaFoldDB" id="A0AAN9IM37"/>
<accession>A0AAN9IM37</accession>
<keyword evidence="2" id="KW-1185">Reference proteome</keyword>